<accession>A0A1F5JN35</accession>
<dbReference type="EMBL" id="MFCV01000049">
    <property type="protein sequence ID" value="OGE29958.1"/>
    <property type="molecule type" value="Genomic_DNA"/>
</dbReference>
<reference evidence="1 2" key="1">
    <citation type="journal article" date="2016" name="Nat. Commun.">
        <title>Thousands of microbial genomes shed light on interconnected biogeochemical processes in an aquifer system.</title>
        <authorList>
            <person name="Anantharaman K."/>
            <person name="Brown C.T."/>
            <person name="Hug L.A."/>
            <person name="Sharon I."/>
            <person name="Castelle C.J."/>
            <person name="Probst A.J."/>
            <person name="Thomas B.C."/>
            <person name="Singh A."/>
            <person name="Wilkins M.J."/>
            <person name="Karaoz U."/>
            <person name="Brodie E.L."/>
            <person name="Williams K.H."/>
            <person name="Hubbard S.S."/>
            <person name="Banfield J.F."/>
        </authorList>
    </citation>
    <scope>NUCLEOTIDE SEQUENCE [LARGE SCALE GENOMIC DNA]</scope>
</reference>
<evidence type="ECO:0000313" key="2">
    <source>
        <dbReference type="Proteomes" id="UP000176902"/>
    </source>
</evidence>
<dbReference type="AlphaFoldDB" id="A0A1F5JN35"/>
<dbReference type="STRING" id="1797768.A3C59_02460"/>
<proteinExistence type="predicted"/>
<evidence type="ECO:0000313" key="1">
    <source>
        <dbReference type="EMBL" id="OGE29958.1"/>
    </source>
</evidence>
<comment type="caution">
    <text evidence="1">The sequence shown here is derived from an EMBL/GenBank/DDBJ whole genome shotgun (WGS) entry which is preliminary data.</text>
</comment>
<sequence length="90" mass="10777">MTTFKTKLRIRIHLKLFKNGELMVNTWRRKRTAIWSLLKANFFDKGHIKVHYLPGVFNDAEFFSKEEGRRILDSFLDTALIKSTEETEWD</sequence>
<gene>
    <name evidence="1" type="ORF">A3C59_02460</name>
</gene>
<name>A0A1F5JN35_9BACT</name>
<organism evidence="1 2">
    <name type="scientific">Candidatus Daviesbacteria bacterium RIFCSPHIGHO2_02_FULL_36_13</name>
    <dbReference type="NCBI Taxonomy" id="1797768"/>
    <lineage>
        <taxon>Bacteria</taxon>
        <taxon>Candidatus Daviesiibacteriota</taxon>
    </lineage>
</organism>
<dbReference type="Proteomes" id="UP000176902">
    <property type="component" value="Unassembled WGS sequence"/>
</dbReference>
<protein>
    <submittedName>
        <fullName evidence="1">Uncharacterized protein</fullName>
    </submittedName>
</protein>